<keyword evidence="2" id="KW-0812">Transmembrane</keyword>
<feature type="transmembrane region" description="Helical" evidence="2">
    <location>
        <begin position="283"/>
        <end position="303"/>
    </location>
</feature>
<feature type="compositionally biased region" description="Low complexity" evidence="1">
    <location>
        <begin position="39"/>
        <end position="55"/>
    </location>
</feature>
<accession>A0AAD7XLP5</accession>
<feature type="transmembrane region" description="Helical" evidence="2">
    <location>
        <begin position="77"/>
        <end position="99"/>
    </location>
</feature>
<sequence length="413" mass="45702">MYSTPGEGWSSQNAPALPRRVRIKETVDELGGEEASRLPSLQGPKSASSSSSSGQTLNASTNVMLLYRLHNLQHMSLANFSLGLLALSYAATCVVLLVLNVGDNNDEDCGDPEDVRTPRCGSTVSEQTLHRLEFWAGFSFTLVTAFSLMFTPKAVSHIYENPVILKLVLLFQIVLALIPALLVTANLEVYERPSHELEYLNELTIAFVDLILFASLVREDDDEDDEENPKLFAPSNSVELEDFGARGMPRGGATLFPVIACIIAGVQMAVYNSGRWIDGAEKLAHYFEFTFGIISAFVTFWFCMDNRFACDSEIMEILYGTHRDCLNCTLQCKELEDYRVATNVSRRRPSIVQTIRRKFARSFSSVSDGAALDSRRHLMEAELARSSNVAPEQTPGQAGYDACCSTTRNTINS</sequence>
<dbReference type="EMBL" id="JAQMWT010000361">
    <property type="protein sequence ID" value="KAJ8603076.1"/>
    <property type="molecule type" value="Genomic_DNA"/>
</dbReference>
<keyword evidence="4" id="KW-1185">Reference proteome</keyword>
<evidence type="ECO:0000256" key="1">
    <source>
        <dbReference type="SAM" id="MobiDB-lite"/>
    </source>
</evidence>
<dbReference type="AlphaFoldDB" id="A0AAD7XLP5"/>
<evidence type="ECO:0000313" key="3">
    <source>
        <dbReference type="EMBL" id="KAJ8603076.1"/>
    </source>
</evidence>
<feature type="region of interest" description="Disordered" evidence="1">
    <location>
        <begin position="1"/>
        <end position="55"/>
    </location>
</feature>
<proteinExistence type="predicted"/>
<comment type="caution">
    <text evidence="3">The sequence shown here is derived from an EMBL/GenBank/DDBJ whole genome shotgun (WGS) entry which is preliminary data.</text>
</comment>
<feature type="transmembrane region" description="Helical" evidence="2">
    <location>
        <begin position="163"/>
        <end position="187"/>
    </location>
</feature>
<keyword evidence="2" id="KW-1133">Transmembrane helix</keyword>
<gene>
    <name evidence="3" type="ORF">CTAYLR_006676</name>
</gene>
<feature type="compositionally biased region" description="Polar residues" evidence="1">
    <location>
        <begin position="1"/>
        <end position="14"/>
    </location>
</feature>
<feature type="transmembrane region" description="Helical" evidence="2">
    <location>
        <begin position="134"/>
        <end position="151"/>
    </location>
</feature>
<feature type="transmembrane region" description="Helical" evidence="2">
    <location>
        <begin position="253"/>
        <end position="271"/>
    </location>
</feature>
<evidence type="ECO:0000256" key="2">
    <source>
        <dbReference type="SAM" id="Phobius"/>
    </source>
</evidence>
<protein>
    <submittedName>
        <fullName evidence="3">Uncharacterized protein</fullName>
    </submittedName>
</protein>
<keyword evidence="2" id="KW-0472">Membrane</keyword>
<organism evidence="3 4">
    <name type="scientific">Chrysophaeum taylorii</name>
    <dbReference type="NCBI Taxonomy" id="2483200"/>
    <lineage>
        <taxon>Eukaryota</taxon>
        <taxon>Sar</taxon>
        <taxon>Stramenopiles</taxon>
        <taxon>Ochrophyta</taxon>
        <taxon>Pelagophyceae</taxon>
        <taxon>Pelagomonadales</taxon>
        <taxon>Pelagomonadaceae</taxon>
        <taxon>Chrysophaeum</taxon>
    </lineage>
</organism>
<reference evidence="3" key="1">
    <citation type="submission" date="2023-01" db="EMBL/GenBank/DDBJ databases">
        <title>Metagenome sequencing of chrysophaentin producing Chrysophaeum taylorii.</title>
        <authorList>
            <person name="Davison J."/>
            <person name="Bewley C."/>
        </authorList>
    </citation>
    <scope>NUCLEOTIDE SEQUENCE</scope>
    <source>
        <strain evidence="3">NIES-1699</strain>
    </source>
</reference>
<dbReference type="Proteomes" id="UP001230188">
    <property type="component" value="Unassembled WGS sequence"/>
</dbReference>
<evidence type="ECO:0000313" key="4">
    <source>
        <dbReference type="Proteomes" id="UP001230188"/>
    </source>
</evidence>
<name>A0AAD7XLP5_9STRA</name>